<keyword evidence="2" id="KW-1185">Reference proteome</keyword>
<accession>A0ABR8YPF3</accession>
<sequence length="142" mass="16522">MKKNKRKNLLAILLISFFLLNNSLIVYGKSNTIFSVFSTEHKFNIKLENLKNINQISFKVSADYSIKENNKKLKANSKYTIKSKKSSFDLLEEGEILLENQNTITLISNNEKDYTTLVDKPFYGSIYGNCRWNYGFSRRLTN</sequence>
<name>A0ABR8YPF3_9CLOT</name>
<gene>
    <name evidence="1" type="ORF">H9637_03525</name>
</gene>
<proteinExistence type="predicted"/>
<dbReference type="EMBL" id="JACSQB010000030">
    <property type="protein sequence ID" value="MBD8046123.1"/>
    <property type="molecule type" value="Genomic_DNA"/>
</dbReference>
<evidence type="ECO:0000313" key="1">
    <source>
        <dbReference type="EMBL" id="MBD8046123.1"/>
    </source>
</evidence>
<dbReference type="Proteomes" id="UP000627166">
    <property type="component" value="Unassembled WGS sequence"/>
</dbReference>
<protein>
    <submittedName>
        <fullName evidence="1">Uncharacterized protein</fullName>
    </submittedName>
</protein>
<evidence type="ECO:0000313" key="2">
    <source>
        <dbReference type="Proteomes" id="UP000627166"/>
    </source>
</evidence>
<organism evidence="1 2">
    <name type="scientific">Clostridium faecium</name>
    <dbReference type="NCBI Taxonomy" id="2762223"/>
    <lineage>
        <taxon>Bacteria</taxon>
        <taxon>Bacillati</taxon>
        <taxon>Bacillota</taxon>
        <taxon>Clostridia</taxon>
        <taxon>Eubacteriales</taxon>
        <taxon>Clostridiaceae</taxon>
        <taxon>Clostridium</taxon>
    </lineage>
</organism>
<comment type="caution">
    <text evidence="1">The sequence shown here is derived from an EMBL/GenBank/DDBJ whole genome shotgun (WGS) entry which is preliminary data.</text>
</comment>
<dbReference type="RefSeq" id="WP_191739102.1">
    <property type="nucleotide sequence ID" value="NZ_JACSQB010000030.1"/>
</dbReference>
<reference evidence="1 2" key="1">
    <citation type="submission" date="2020-08" db="EMBL/GenBank/DDBJ databases">
        <title>A Genomic Blueprint of the Chicken Gut Microbiome.</title>
        <authorList>
            <person name="Gilroy R."/>
            <person name="Ravi A."/>
            <person name="Getino M."/>
            <person name="Pursley I."/>
            <person name="Horton D.L."/>
            <person name="Alikhan N.-F."/>
            <person name="Baker D."/>
            <person name="Gharbi K."/>
            <person name="Hall N."/>
            <person name="Watson M."/>
            <person name="Adriaenssens E.M."/>
            <person name="Foster-Nyarko E."/>
            <person name="Jarju S."/>
            <person name="Secka A."/>
            <person name="Antonio M."/>
            <person name="Oren A."/>
            <person name="Chaudhuri R."/>
            <person name="La Ragione R.M."/>
            <person name="Hildebrand F."/>
            <person name="Pallen M.J."/>
        </authorList>
    </citation>
    <scope>NUCLEOTIDE SEQUENCE [LARGE SCALE GENOMIC DNA]</scope>
    <source>
        <strain evidence="1 2">N37</strain>
    </source>
</reference>